<keyword evidence="1" id="KW-1133">Transmembrane helix</keyword>
<dbReference type="Proteomes" id="UP001220324">
    <property type="component" value="Unassembled WGS sequence"/>
</dbReference>
<reference evidence="2 3" key="1">
    <citation type="journal article" date="2023" name="IMA Fungus">
        <title>Comparative genomic study of the Penicillium genus elucidates a diverse pangenome and 15 lateral gene transfer events.</title>
        <authorList>
            <person name="Petersen C."/>
            <person name="Sorensen T."/>
            <person name="Nielsen M.R."/>
            <person name="Sondergaard T.E."/>
            <person name="Sorensen J.L."/>
            <person name="Fitzpatrick D.A."/>
            <person name="Frisvad J.C."/>
            <person name="Nielsen K.L."/>
        </authorList>
    </citation>
    <scope>NUCLEOTIDE SEQUENCE [LARGE SCALE GENOMIC DNA]</scope>
    <source>
        <strain evidence="2 3">IBT 35679</strain>
    </source>
</reference>
<accession>A0AAD6GHG0</accession>
<keyword evidence="1" id="KW-0812">Transmembrane</keyword>
<dbReference type="EMBL" id="JAQIZZ010000002">
    <property type="protein sequence ID" value="KAJ5552477.1"/>
    <property type="molecule type" value="Genomic_DNA"/>
</dbReference>
<proteinExistence type="predicted"/>
<comment type="caution">
    <text evidence="2">The sequence shown here is derived from an EMBL/GenBank/DDBJ whole genome shotgun (WGS) entry which is preliminary data.</text>
</comment>
<name>A0AAD6GHG0_9EURO</name>
<gene>
    <name evidence="2" type="ORF">N7494_001855</name>
</gene>
<evidence type="ECO:0000313" key="2">
    <source>
        <dbReference type="EMBL" id="KAJ5552477.1"/>
    </source>
</evidence>
<dbReference type="AlphaFoldDB" id="A0AAD6GHG0"/>
<evidence type="ECO:0000256" key="1">
    <source>
        <dbReference type="SAM" id="Phobius"/>
    </source>
</evidence>
<keyword evidence="3" id="KW-1185">Reference proteome</keyword>
<feature type="transmembrane region" description="Helical" evidence="1">
    <location>
        <begin position="6"/>
        <end position="29"/>
    </location>
</feature>
<organism evidence="2 3">
    <name type="scientific">Penicillium frequentans</name>
    <dbReference type="NCBI Taxonomy" id="3151616"/>
    <lineage>
        <taxon>Eukaryota</taxon>
        <taxon>Fungi</taxon>
        <taxon>Dikarya</taxon>
        <taxon>Ascomycota</taxon>
        <taxon>Pezizomycotina</taxon>
        <taxon>Eurotiomycetes</taxon>
        <taxon>Eurotiomycetidae</taxon>
        <taxon>Eurotiales</taxon>
        <taxon>Aspergillaceae</taxon>
        <taxon>Penicillium</taxon>
    </lineage>
</organism>
<sequence>MGLLKILLKVILIPIVVVVVIVVVIGILIKMRRDRKKEEKQIKQRGFHPQPITQWAYPEQVYPDQFQKPAPVAYPVAAPSYVATPSQMEAGYARA</sequence>
<evidence type="ECO:0000313" key="3">
    <source>
        <dbReference type="Proteomes" id="UP001220324"/>
    </source>
</evidence>
<protein>
    <submittedName>
        <fullName evidence="2">Uncharacterized protein</fullName>
    </submittedName>
</protein>
<keyword evidence="1" id="KW-0472">Membrane</keyword>